<dbReference type="AlphaFoldDB" id="A0A3S0ZVB9"/>
<evidence type="ECO:0000313" key="3">
    <source>
        <dbReference type="Proteomes" id="UP000274545"/>
    </source>
</evidence>
<gene>
    <name evidence="2" type="ORF">D6D54_07850</name>
</gene>
<comment type="caution">
    <text evidence="2">The sequence shown here is derived from an EMBL/GenBank/DDBJ whole genome shotgun (WGS) entry which is preliminary data.</text>
</comment>
<dbReference type="RefSeq" id="WP_127093360.1">
    <property type="nucleotide sequence ID" value="NZ_RAHC01000014.1"/>
</dbReference>
<keyword evidence="1" id="KW-0732">Signal</keyword>
<dbReference type="EMBL" id="RAHC01000014">
    <property type="protein sequence ID" value="RUP75740.1"/>
    <property type="molecule type" value="Genomic_DNA"/>
</dbReference>
<reference evidence="2 3" key="1">
    <citation type="journal article" date="2019" name="Genome Biol. Evol.">
        <title>Toxin and genome evolution in a Drosophila defensive symbiosis.</title>
        <authorList>
            <person name="Ballinger M.J."/>
            <person name="Gawryluk R.M."/>
            <person name="Perlman S.J."/>
        </authorList>
    </citation>
    <scope>NUCLEOTIDE SEQUENCE [LARGE SCALE GENOMIC DNA]</scope>
    <source>
        <strain evidence="3">sNeo</strain>
    </source>
</reference>
<dbReference type="Proteomes" id="UP000274545">
    <property type="component" value="Unassembled WGS sequence"/>
</dbReference>
<accession>A0A3S0ZVB9</accession>
<organism evidence="2 3">
    <name type="scientific">Spiroplasma poulsonii</name>
    <dbReference type="NCBI Taxonomy" id="2138"/>
    <lineage>
        <taxon>Bacteria</taxon>
        <taxon>Bacillati</taxon>
        <taxon>Mycoplasmatota</taxon>
        <taxon>Mollicutes</taxon>
        <taxon>Entomoplasmatales</taxon>
        <taxon>Spiroplasmataceae</taxon>
        <taxon>Spiroplasma</taxon>
    </lineage>
</organism>
<feature type="signal peptide" evidence="1">
    <location>
        <begin position="1"/>
        <end position="23"/>
    </location>
</feature>
<feature type="chain" id="PRO_5018736671" evidence="1">
    <location>
        <begin position="24"/>
        <end position="79"/>
    </location>
</feature>
<evidence type="ECO:0000256" key="1">
    <source>
        <dbReference type="SAM" id="SignalP"/>
    </source>
</evidence>
<evidence type="ECO:0000313" key="2">
    <source>
        <dbReference type="EMBL" id="RUP75740.1"/>
    </source>
</evidence>
<proteinExistence type="predicted"/>
<sequence length="79" mass="8542">MKKLLSILTITTLTASVPAPLLANTTLERVKRNVGTLTSNSNNDYLLIKQINGINEATTIAVDSKDNIYFGTNDGAYIV</sequence>
<name>A0A3S0ZVB9_9MOLU</name>
<protein>
    <submittedName>
        <fullName evidence="2">Uncharacterized protein</fullName>
    </submittedName>
</protein>